<evidence type="ECO:0000256" key="1">
    <source>
        <dbReference type="SAM" id="Phobius"/>
    </source>
</evidence>
<proteinExistence type="predicted"/>
<keyword evidence="1" id="KW-0812">Transmembrane</keyword>
<dbReference type="EMBL" id="CP030139">
    <property type="protein sequence ID" value="WVS92398.1"/>
    <property type="molecule type" value="Genomic_DNA"/>
</dbReference>
<evidence type="ECO:0000313" key="3">
    <source>
        <dbReference type="Proteomes" id="UP000267249"/>
    </source>
</evidence>
<protein>
    <submittedName>
        <fullName evidence="2">Uncharacterized protein</fullName>
    </submittedName>
</protein>
<sequence>MAKNTYARIITGVPLLVGTIAFTAGGIAALRSEATSSEVGAIGLIIAGLLAIATIGVWRQSDDSAAD</sequence>
<gene>
    <name evidence="2" type="ORF">DOP62_13685</name>
</gene>
<feature type="transmembrane region" description="Helical" evidence="1">
    <location>
        <begin position="39"/>
        <end position="58"/>
    </location>
</feature>
<reference evidence="2 3" key="1">
    <citation type="journal article" date="2018" name="Sci. Rep.">
        <title>Genome Features and Biochemical Characteristics of a Robust, Fast Growing and Naturally Transformable Cyanobacterium Synechococcus elongatus PCC 11801 Isolated from India.</title>
        <authorList>
            <person name="Jaiswal D."/>
            <person name="Sengupta A."/>
            <person name="Sohoni S."/>
            <person name="Sengupta S."/>
            <person name="Phadnavis A.G."/>
            <person name="Pakrasi H.B."/>
            <person name="Wangikar P.P."/>
        </authorList>
    </citation>
    <scope>NUCLEOTIDE SEQUENCE [LARGE SCALE GENOMIC DNA]</scope>
    <source>
        <strain evidence="2 3">PCC 11801</strain>
    </source>
</reference>
<keyword evidence="1" id="KW-1133">Transmembrane helix</keyword>
<dbReference type="RefSeq" id="WP_208676306.1">
    <property type="nucleotide sequence ID" value="NZ_CP030139.2"/>
</dbReference>
<dbReference type="Proteomes" id="UP000267249">
    <property type="component" value="Chromosome"/>
</dbReference>
<accession>A0AAQ3R8K7</accession>
<name>A0AAQ3R8K7_SYNEL</name>
<keyword evidence="1" id="KW-0472">Membrane</keyword>
<dbReference type="AlphaFoldDB" id="A0AAQ3R8K7"/>
<organism evidence="2 3">
    <name type="scientific">Synechococcus elongatus PCC 11801</name>
    <dbReference type="NCBI Taxonomy" id="2219813"/>
    <lineage>
        <taxon>Bacteria</taxon>
        <taxon>Bacillati</taxon>
        <taxon>Cyanobacteriota</taxon>
        <taxon>Cyanophyceae</taxon>
        <taxon>Synechococcales</taxon>
        <taxon>Synechococcaceae</taxon>
        <taxon>Synechococcus</taxon>
    </lineage>
</organism>
<feature type="transmembrane region" description="Helical" evidence="1">
    <location>
        <begin position="6"/>
        <end position="27"/>
    </location>
</feature>
<evidence type="ECO:0000313" key="2">
    <source>
        <dbReference type="EMBL" id="WVS92398.1"/>
    </source>
</evidence>